<protein>
    <recommendedName>
        <fullName evidence="2">HK97 gp10 family phage protein</fullName>
    </recommendedName>
</protein>
<evidence type="ECO:0008006" key="2">
    <source>
        <dbReference type="Google" id="ProtNLM"/>
    </source>
</evidence>
<dbReference type="AlphaFoldDB" id="X0WJ25"/>
<sequence length="168" mass="18361">MPTDIEFDYHELDDLGQRVREAGDTVTRISINEGFRKLGRIIVPATGTGPLANATPKITGKLARSTVFQIIGGPMNQVLEVRQAAQSALGVFYGFIVREGRGGVRAINAKALHFFIGGQEFFRKSVGPAEANPYHKRVLAQLKPQIQKVVNDMGRRIIAHISGEGPLQ</sequence>
<evidence type="ECO:0000313" key="1">
    <source>
        <dbReference type="EMBL" id="GAG24483.1"/>
    </source>
</evidence>
<gene>
    <name evidence="1" type="ORF">S01H1_49720</name>
</gene>
<comment type="caution">
    <text evidence="1">The sequence shown here is derived from an EMBL/GenBank/DDBJ whole genome shotgun (WGS) entry which is preliminary data.</text>
</comment>
<reference evidence="1" key="1">
    <citation type="journal article" date="2014" name="Front. Microbiol.">
        <title>High frequency of phylogenetically diverse reductive dehalogenase-homologous genes in deep subseafloor sedimentary metagenomes.</title>
        <authorList>
            <person name="Kawai M."/>
            <person name="Futagami T."/>
            <person name="Toyoda A."/>
            <person name="Takaki Y."/>
            <person name="Nishi S."/>
            <person name="Hori S."/>
            <person name="Arai W."/>
            <person name="Tsubouchi T."/>
            <person name="Morono Y."/>
            <person name="Uchiyama I."/>
            <person name="Ito T."/>
            <person name="Fujiyama A."/>
            <person name="Inagaki F."/>
            <person name="Takami H."/>
        </authorList>
    </citation>
    <scope>NUCLEOTIDE SEQUENCE</scope>
    <source>
        <strain evidence="1">Expedition CK06-06</strain>
    </source>
</reference>
<name>X0WJ25_9ZZZZ</name>
<accession>X0WJ25</accession>
<organism evidence="1">
    <name type="scientific">marine sediment metagenome</name>
    <dbReference type="NCBI Taxonomy" id="412755"/>
    <lineage>
        <taxon>unclassified sequences</taxon>
        <taxon>metagenomes</taxon>
        <taxon>ecological metagenomes</taxon>
    </lineage>
</organism>
<dbReference type="EMBL" id="BARS01031996">
    <property type="protein sequence ID" value="GAG24483.1"/>
    <property type="molecule type" value="Genomic_DNA"/>
</dbReference>
<proteinExistence type="predicted"/>